<accession>D8LE64</accession>
<reference evidence="2 3" key="1">
    <citation type="journal article" date="2010" name="Nature">
        <title>The Ectocarpus genome and the independent evolution of multicellularity in brown algae.</title>
        <authorList>
            <person name="Cock J.M."/>
            <person name="Sterck L."/>
            <person name="Rouze P."/>
            <person name="Scornet D."/>
            <person name="Allen A.E."/>
            <person name="Amoutzias G."/>
            <person name="Anthouard V."/>
            <person name="Artiguenave F."/>
            <person name="Aury J.M."/>
            <person name="Badger J.H."/>
            <person name="Beszteri B."/>
            <person name="Billiau K."/>
            <person name="Bonnet E."/>
            <person name="Bothwell J.H."/>
            <person name="Bowler C."/>
            <person name="Boyen C."/>
            <person name="Brownlee C."/>
            <person name="Carrano C.J."/>
            <person name="Charrier B."/>
            <person name="Cho G.Y."/>
            <person name="Coelho S.M."/>
            <person name="Collen J."/>
            <person name="Corre E."/>
            <person name="Da Silva C."/>
            <person name="Delage L."/>
            <person name="Delaroque N."/>
            <person name="Dittami S.M."/>
            <person name="Doulbeau S."/>
            <person name="Elias M."/>
            <person name="Farnham G."/>
            <person name="Gachon C.M."/>
            <person name="Gschloessl B."/>
            <person name="Heesch S."/>
            <person name="Jabbari K."/>
            <person name="Jubin C."/>
            <person name="Kawai H."/>
            <person name="Kimura K."/>
            <person name="Kloareg B."/>
            <person name="Kupper F.C."/>
            <person name="Lang D."/>
            <person name="Le Bail A."/>
            <person name="Leblanc C."/>
            <person name="Lerouge P."/>
            <person name="Lohr M."/>
            <person name="Lopez P.J."/>
            <person name="Martens C."/>
            <person name="Maumus F."/>
            <person name="Michel G."/>
            <person name="Miranda-Saavedra D."/>
            <person name="Morales J."/>
            <person name="Moreau H."/>
            <person name="Motomura T."/>
            <person name="Nagasato C."/>
            <person name="Napoli C.A."/>
            <person name="Nelson D.R."/>
            <person name="Nyvall-Collen P."/>
            <person name="Peters A.F."/>
            <person name="Pommier C."/>
            <person name="Potin P."/>
            <person name="Poulain J."/>
            <person name="Quesneville H."/>
            <person name="Read B."/>
            <person name="Rensing S.A."/>
            <person name="Ritter A."/>
            <person name="Rousvoal S."/>
            <person name="Samanta M."/>
            <person name="Samson G."/>
            <person name="Schroeder D.C."/>
            <person name="Segurens B."/>
            <person name="Strittmatter M."/>
            <person name="Tonon T."/>
            <person name="Tregear J.W."/>
            <person name="Valentin K."/>
            <person name="von Dassow P."/>
            <person name="Yamagishi T."/>
            <person name="Van de Peer Y."/>
            <person name="Wincker P."/>
        </authorList>
    </citation>
    <scope>NUCLEOTIDE SEQUENCE [LARGE SCALE GENOMIC DNA]</scope>
    <source>
        <strain evidence="3">Ec32 / CCAP1310/4</strain>
    </source>
</reference>
<dbReference type="InParanoid" id="D8LE64"/>
<dbReference type="Proteomes" id="UP000002630">
    <property type="component" value="Unassembled WGS sequence"/>
</dbReference>
<evidence type="ECO:0000256" key="1">
    <source>
        <dbReference type="SAM" id="MobiDB-lite"/>
    </source>
</evidence>
<feature type="region of interest" description="Disordered" evidence="1">
    <location>
        <begin position="1"/>
        <end position="30"/>
    </location>
</feature>
<dbReference type="AlphaFoldDB" id="D8LE64"/>
<dbReference type="OrthoDB" id="45725at2759"/>
<sequence length="226" mass="25401">MAVPPIASRKRVTTQLHSGEDGRIPPSPETLRARAAAIREELKELEANAAATRRPNAELAEPKRVVPFPETLLDSCWKIVMDLRGVKSDKNRVPVRLVFCCKFAEDDFILEVESDNRFVKRGYVWEPDRNNDEDKEFITFIAEVEGLSAVPDGRIFMNAFIDKIEGDDGKTRYKFSEGAVTIKEVIDKSFWGVFNTAGLLAEFKVVGTWDASPIDALPEKKSSPEK</sequence>
<evidence type="ECO:0000313" key="2">
    <source>
        <dbReference type="EMBL" id="CBN74136.1"/>
    </source>
</evidence>
<proteinExistence type="predicted"/>
<name>D8LE64_ECTSI</name>
<gene>
    <name evidence="2" type="ORF">Esi_0013_0035</name>
</gene>
<evidence type="ECO:0000313" key="3">
    <source>
        <dbReference type="Proteomes" id="UP000002630"/>
    </source>
</evidence>
<keyword evidence="3" id="KW-1185">Reference proteome</keyword>
<dbReference type="EMBL" id="FN649760">
    <property type="protein sequence ID" value="CBN74136.1"/>
    <property type="molecule type" value="Genomic_DNA"/>
</dbReference>
<organism evidence="2 3">
    <name type="scientific">Ectocarpus siliculosus</name>
    <name type="common">Brown alga</name>
    <name type="synonym">Conferva siliculosa</name>
    <dbReference type="NCBI Taxonomy" id="2880"/>
    <lineage>
        <taxon>Eukaryota</taxon>
        <taxon>Sar</taxon>
        <taxon>Stramenopiles</taxon>
        <taxon>Ochrophyta</taxon>
        <taxon>PX clade</taxon>
        <taxon>Phaeophyceae</taxon>
        <taxon>Ectocarpales</taxon>
        <taxon>Ectocarpaceae</taxon>
        <taxon>Ectocarpus</taxon>
    </lineage>
</organism>
<protein>
    <submittedName>
        <fullName evidence="2">Uncharacterized protein</fullName>
    </submittedName>
</protein>